<proteinExistence type="predicted"/>
<name>D5V7P8_ARCNC</name>
<organism evidence="1 2">
    <name type="scientific">Arcobacter nitrofigilis (strain ATCC 33309 / DSM 7299 / CCUG 15893 / LMG 7604 / NCTC 12251 / CI)</name>
    <name type="common">Campylobacter nitrofigilis</name>
    <dbReference type="NCBI Taxonomy" id="572480"/>
    <lineage>
        <taxon>Bacteria</taxon>
        <taxon>Pseudomonadati</taxon>
        <taxon>Campylobacterota</taxon>
        <taxon>Epsilonproteobacteria</taxon>
        <taxon>Campylobacterales</taxon>
        <taxon>Arcobacteraceae</taxon>
        <taxon>Arcobacter</taxon>
    </lineage>
</organism>
<sequence>MTINSTNSFTTVSQGIKVFQNNTNIDNSSPTQNENDDINDPIHLSLSSAAKNNLNKTNQTQSQEAIIQSRNKYISEHEKRTKIKNDYYAKVVEEDKQFDNPAQHIWDKYYDKTSPYYINGLTDEERDAAEKNEYNYFKWGENGSTYYYDPIFRDRGMEGMYGDVEIAKEKAFNREEVNKQVQQLLDTNSLIIPKDTKLRFTIDPNDYKVSVTGTDDTNLTSLLEKMLDEKNSKQLFIHIISSSLDDSTQFTREKHDKYDLIREMKDEIGYDLNDLSVVDGKFVTEDGTDVFDLYKESIRNGTSVPEEYKNIAIYSYGEDLKNLAKAGIDSIPDLVLSIDYENGSFYDVGQSKNYGTGKTDWIDKLEASKVQETEKMDTKSNDINEIIDEALSGILKDDKKHKINDEEESDTFNKEELIRKYLLNVWKESEIDDFRLFLERFRKRKSNSLDDMVILKSFK</sequence>
<dbReference type="OrthoDB" id="2056069at2"/>
<dbReference type="Pfam" id="PF16226">
    <property type="entry name" value="DUF4885"/>
    <property type="match status" value="1"/>
</dbReference>
<dbReference type="EMBL" id="CP001999">
    <property type="protein sequence ID" value="ADG94668.1"/>
    <property type="molecule type" value="Genomic_DNA"/>
</dbReference>
<evidence type="ECO:0008006" key="3">
    <source>
        <dbReference type="Google" id="ProtNLM"/>
    </source>
</evidence>
<accession>D5V7P8</accession>
<dbReference type="KEGG" id="ant:Arnit_3020"/>
<dbReference type="InterPro" id="IPR032617">
    <property type="entry name" value="DUF4885"/>
</dbReference>
<gene>
    <name evidence="1" type="ordered locus">Arnit_3020</name>
</gene>
<evidence type="ECO:0000313" key="2">
    <source>
        <dbReference type="Proteomes" id="UP000000939"/>
    </source>
</evidence>
<dbReference type="RefSeq" id="WP_013136813.1">
    <property type="nucleotide sequence ID" value="NC_014166.1"/>
</dbReference>
<reference evidence="1 2" key="1">
    <citation type="journal article" date="2010" name="Stand. Genomic Sci.">
        <title>Complete genome sequence of Arcobacter nitrofigilis type strain (CI).</title>
        <authorList>
            <person name="Pati A."/>
            <person name="Gronow S."/>
            <person name="Lapidus A."/>
            <person name="Copeland A."/>
            <person name="Glavina Del Rio T."/>
            <person name="Nolan M."/>
            <person name="Lucas S."/>
            <person name="Tice H."/>
            <person name="Cheng J.F."/>
            <person name="Han C."/>
            <person name="Chertkov O."/>
            <person name="Bruce D."/>
            <person name="Tapia R."/>
            <person name="Goodwin L."/>
            <person name="Pitluck S."/>
            <person name="Liolios K."/>
            <person name="Ivanova N."/>
            <person name="Mavromatis K."/>
            <person name="Chen A."/>
            <person name="Palaniappan K."/>
            <person name="Land M."/>
            <person name="Hauser L."/>
            <person name="Chang Y.J."/>
            <person name="Jeffries C.D."/>
            <person name="Detter J.C."/>
            <person name="Rohde M."/>
            <person name="Goker M."/>
            <person name="Bristow J."/>
            <person name="Eisen J.A."/>
            <person name="Markowitz V."/>
            <person name="Hugenholtz P."/>
            <person name="Klenk H.P."/>
            <person name="Kyrpides N.C."/>
        </authorList>
    </citation>
    <scope>NUCLEOTIDE SEQUENCE [LARGE SCALE GENOMIC DNA]</scope>
    <source>
        <strain evidence="2">ATCC 33309 / DSM 7299 / CCUG 15893 / LMG 7604 / NCTC 12251 / CI</strain>
    </source>
</reference>
<evidence type="ECO:0000313" key="1">
    <source>
        <dbReference type="EMBL" id="ADG94668.1"/>
    </source>
</evidence>
<protein>
    <recommendedName>
        <fullName evidence="3">DUF4885 domain-containing protein</fullName>
    </recommendedName>
</protein>
<keyword evidence="2" id="KW-1185">Reference proteome</keyword>
<dbReference type="STRING" id="572480.Arnit_3020"/>
<dbReference type="Proteomes" id="UP000000939">
    <property type="component" value="Chromosome"/>
</dbReference>
<dbReference type="eggNOG" id="ENOG5033TTJ">
    <property type="taxonomic scope" value="Bacteria"/>
</dbReference>
<dbReference type="HOGENOM" id="CLU_047798_0_0_7"/>
<dbReference type="AlphaFoldDB" id="D5V7P8"/>